<evidence type="ECO:0000259" key="21">
    <source>
        <dbReference type="PROSITE" id="PS50507"/>
    </source>
</evidence>
<dbReference type="GO" id="GO:0004197">
    <property type="term" value="F:cysteine-type endopeptidase activity"/>
    <property type="evidence" value="ECO:0007669"/>
    <property type="project" value="InterPro"/>
</dbReference>
<comment type="subcellular location">
    <subcellularLocation>
        <location evidence="4">Host endoplasmic reticulum</location>
    </subcellularLocation>
    <subcellularLocation>
        <location evidence="5">Host membrane</location>
        <topology evidence="5">Single-pass membrane protein</topology>
    </subcellularLocation>
</comment>
<evidence type="ECO:0000259" key="22">
    <source>
        <dbReference type="PROSITE" id="PS51218"/>
    </source>
</evidence>
<protein>
    <recommendedName>
        <fullName evidence="6">RNA1 polyprotein</fullName>
    </recommendedName>
    <alternativeName>
        <fullName evidence="19">Genome polyprotein B</fullName>
    </alternativeName>
</protein>
<evidence type="ECO:0000256" key="19">
    <source>
        <dbReference type="ARBA" id="ARBA00032135"/>
    </source>
</evidence>
<sequence length="1797" mass="200178">MEKSELFSARAIKTRFALLKAHAYKNVMTDVYDKNKMLSYNHETCFNWFDAEFVMDQEIYVESGASSNHMEAVESHFSKVTPLDTQAKVGQSIISSVQNVARVILNKCTDFTTKTLETFLKCLKDAIKGAFASWLPNIEQAFAWFGNIFHVIKNWACSIHEGLGGILCGIEDCLYMGVGIVSATCIVAIMEKFLVATRLLSKPCNAPSMFLSGITAALGATYLYTKGLARSETVASLMAFVTLTCGSLLSAAFGGSAEAQVEEMAAQAGPAIVLESLATTVTSWSSSSLTEVGRSFGAISQIKNGVVALKDMIIYLFTSLSDLAGKILGFESQVLADLSILLGENVADWLDECDCMLAYMLEFTSSAREIFDRLAQLIEKGKLIRAGILTTSHRGSPQVMSLVTKALDKLTELHSSVVMAGSNGSRKAPFMVFFTGASGVGKTSVVQRLGANWLQQEQLGPNEVYARNGQDPFWSGYKRQAVVTYDDFGAVPGMVSNEAEIINIVSRNPHAVNMADLREKGMYFDSRLIVASSNFIAANPESGVHDSEAYERRRHCLIKVSLKPGVPYSPQDPCANQIYNLLDSRAPFHVRQTFDNYEELWSYVYNEFKIHEEAEKTFLASLPIPEARETDTLKSLVSISVAVGSIAPQAIMEYGVKHLPGYHFLISDGVVVYFWKEDGSVERIPIDKMSLTTHEKAELKQRSLSAAMVYQNMAKLFPTVNPLAVLYAKNIVLKGWVTCDLGVAKSCTDDYMRMQIEKLPNWQKAYLYVLGNHLKCKEERGWFRGCLEETKRALRTSYIWEYRSWPFPLKLAIGTLVAVVGGSVVYGILQSLWGCAGEVSFALGAAAVFSKDGKVDGQSLPPNKIAGEYLFRNKKVRVRNWEGQAPCFGDSAGWIADNCMATLNVLGNHVQVCMMPNRSFLVVNHFARSVPDKMMVCLESSLSKTYFVWEKAKITTFEGNELALYTAPTLPKVVDSLQSRIVFDAEKLPETFKASFFSYKFDATSQHMIPEIGEIMCKRKNRTMTVCSGEYQRKVPTHLEYESKTVKGDCGSLVMTEIDGKVCLVGIHVAGTGSVASACFIPFDERFCVKSGQSDFVMNFTEWASPVVVGPGCRIIGAIAKEHQVATGGKTGFQETPVEWHLDTPCDKLPSVLTKFDERLAGTCNADYDPFAVGMTKYAKEAGPFDASTLTQVCEEITETWFDAAGDFTFEEVDLSTALNGIANLEYFDAVVLSTSEGYPYRLDREPGDKGKSRYIHGEPGEFSISDEKMLRDIEWFEETSKVRVPDLYCIECVKDERLPVRKVLENPKSRLFTVLPMSYNLVVRKKFLNFVRFFMTRRDCLPCQVGINPYSREWSRVAEILLSKGNNILCCDYSRFDGFMPKCIMEKIGLMIGKFMGRGDEDVNQVVNLLLACSGRYAICDKLLYRVENGIPSGFPLTVIVNSILNEILVKYAYKCCFEDVPMVRESFDTYVSMVVYGDDNLISVSDTIASKFNGEYLVNFFAKLAITVTDGVDKTKVGISFRRLEECDFLKRRFKPQPGGEWVAPMSKESLWPQLHFVRAKKLELAEAYIANLNNILRELWLHGSEQVTELRRLALAKLRWIEPKRLLTLGQIAEFHCDQMTGTGNFLAACNATENLDLLEPLVPGEIPVKTQQILPGIVVAAEKHCVENLDDYFVISIATARKFKSLDDGMVITFPYGCGRGGLPTKQFMLENVIRKGCNIRKVFERAISEQCKKPKGVLVISQSSIIPAYVFTILLLGPCGKINRAVSNIALTRAIEVCKNLKYLPENFPDFF</sequence>
<evidence type="ECO:0000256" key="16">
    <source>
        <dbReference type="ARBA" id="ARBA00022953"/>
    </source>
</evidence>
<dbReference type="EMBL" id="MN253486">
    <property type="protein sequence ID" value="QNN26217.1"/>
    <property type="molecule type" value="Genomic_RNA"/>
</dbReference>
<keyword evidence="13" id="KW-0378">Hydrolase</keyword>
<evidence type="ECO:0000256" key="3">
    <source>
        <dbReference type="ARBA" id="ARBA00003682"/>
    </source>
</evidence>
<comment type="function">
    <text evidence="2">Thiol protease that cleaves the RNA1 and RNA2 polyproteins.</text>
</comment>
<comment type="function">
    <text evidence="20">Down-regulates the RNA1 polyprotein processing and enhances trans-cleavage of RNA2 polyproteins. The protease cofactor and the putative helicase seem to target the replication complexes to ER membranes. Their physical association causes the membrane rearrangement of host ER that may result in formation of the small membranous vesicles that are the site of viral RNA synthesis.</text>
</comment>
<dbReference type="Gene3D" id="3.30.70.270">
    <property type="match status" value="1"/>
</dbReference>
<dbReference type="PROSITE" id="PS51218">
    <property type="entry name" value="SF3_HELICASE_2"/>
    <property type="match status" value="1"/>
</dbReference>
<evidence type="ECO:0000256" key="18">
    <source>
        <dbReference type="ARBA" id="ARBA00023184"/>
    </source>
</evidence>
<evidence type="ECO:0000256" key="17">
    <source>
        <dbReference type="ARBA" id="ARBA00022989"/>
    </source>
</evidence>
<dbReference type="Gene3D" id="1.20.960.20">
    <property type="match status" value="1"/>
</dbReference>
<evidence type="ECO:0000259" key="23">
    <source>
        <dbReference type="PROSITE" id="PS51874"/>
    </source>
</evidence>
<keyword evidence="10" id="KW-0812">Transmembrane</keyword>
<dbReference type="PROSITE" id="PS51874">
    <property type="entry name" value="PCV_3C_PRO"/>
    <property type="match status" value="1"/>
</dbReference>
<dbReference type="GO" id="GO:0044220">
    <property type="term" value="C:host cell perinuclear region of cytoplasm"/>
    <property type="evidence" value="ECO:0007669"/>
    <property type="project" value="UniProtKB-SubCell"/>
</dbReference>
<keyword evidence="16" id="KW-0693">Viral RNA replication</keyword>
<keyword evidence="14" id="KW-0788">Thiol protease</keyword>
<dbReference type="InterPro" id="IPR043504">
    <property type="entry name" value="Peptidase_S1_PA_chymotrypsin"/>
</dbReference>
<dbReference type="GO" id="GO:0005524">
    <property type="term" value="F:ATP binding"/>
    <property type="evidence" value="ECO:0007669"/>
    <property type="project" value="UniProtKB-KW"/>
</dbReference>
<dbReference type="GO" id="GO:0003724">
    <property type="term" value="F:RNA helicase activity"/>
    <property type="evidence" value="ECO:0007669"/>
    <property type="project" value="InterPro"/>
</dbReference>
<dbReference type="Gene3D" id="2.40.10.10">
    <property type="entry name" value="Trypsin-like serine proteases"/>
    <property type="match status" value="1"/>
</dbReference>
<evidence type="ECO:0000256" key="14">
    <source>
        <dbReference type="ARBA" id="ARBA00022807"/>
    </source>
</evidence>
<feature type="domain" description="RdRp catalytic" evidence="21">
    <location>
        <begin position="1367"/>
        <end position="1494"/>
    </location>
</feature>
<evidence type="ECO:0000256" key="12">
    <source>
        <dbReference type="ARBA" id="ARBA00022741"/>
    </source>
</evidence>
<proteinExistence type="predicted"/>
<reference evidence="24" key="1">
    <citation type="submission" date="2019-08" db="EMBL/GenBank/DDBJ databases">
        <title>Complete genome sequence of a new fabavirus infecting dahlia.</title>
        <authorList>
            <person name="Li Y."/>
        </authorList>
    </citation>
    <scope>NUCLEOTIDE SEQUENCE</scope>
    <source>
        <strain evidence="24">BJ</strain>
    </source>
</reference>
<dbReference type="GO" id="GO:0006351">
    <property type="term" value="P:DNA-templated transcription"/>
    <property type="evidence" value="ECO:0007669"/>
    <property type="project" value="InterPro"/>
</dbReference>
<keyword evidence="7" id="KW-0696">RNA-directed RNA polymerase</keyword>
<dbReference type="InterPro" id="IPR004004">
    <property type="entry name" value="Helic/Pol/Pept_Calicivir-typ"/>
</dbReference>
<organism evidence="24">
    <name type="scientific">Fabavirus sp</name>
    <dbReference type="NCBI Taxonomy" id="2767523"/>
    <lineage>
        <taxon>Viruses</taxon>
        <taxon>Riboviria</taxon>
        <taxon>Orthornavirae</taxon>
        <taxon>Pisuviricota</taxon>
        <taxon>Pisoniviricetes</taxon>
        <taxon>Picornavirales</taxon>
        <taxon>Secoviridae</taxon>
        <taxon>Comovirinae</taxon>
        <taxon>Fabavirus</taxon>
    </lineage>
</organism>
<comment type="function">
    <text evidence="3">Replicates the viral genome.</text>
</comment>
<evidence type="ECO:0000256" key="11">
    <source>
        <dbReference type="ARBA" id="ARBA00022695"/>
    </source>
</evidence>
<evidence type="ECO:0000256" key="10">
    <source>
        <dbReference type="ARBA" id="ARBA00022692"/>
    </source>
</evidence>
<dbReference type="InterPro" id="IPR000605">
    <property type="entry name" value="Helicase_SF3_ssDNA/RNA_vir"/>
</dbReference>
<evidence type="ECO:0000256" key="2">
    <source>
        <dbReference type="ARBA" id="ARBA00003602"/>
    </source>
</evidence>
<dbReference type="GO" id="GO:0033644">
    <property type="term" value="C:host cell membrane"/>
    <property type="evidence" value="ECO:0007669"/>
    <property type="project" value="UniProtKB-SubCell"/>
</dbReference>
<dbReference type="Pfam" id="PF00910">
    <property type="entry name" value="RNA_helicase"/>
    <property type="match status" value="1"/>
</dbReference>
<evidence type="ECO:0000256" key="15">
    <source>
        <dbReference type="ARBA" id="ARBA00022840"/>
    </source>
</evidence>
<dbReference type="GO" id="GO:0006508">
    <property type="term" value="P:proteolysis"/>
    <property type="evidence" value="ECO:0007669"/>
    <property type="project" value="UniProtKB-KW"/>
</dbReference>
<dbReference type="InterPro" id="IPR007094">
    <property type="entry name" value="RNA-dir_pol_PSvirus"/>
</dbReference>
<evidence type="ECO:0000313" key="24">
    <source>
        <dbReference type="EMBL" id="QNN26217.1"/>
    </source>
</evidence>
<dbReference type="Pfam" id="PF00680">
    <property type="entry name" value="RdRP_1"/>
    <property type="match status" value="1"/>
</dbReference>
<keyword evidence="17" id="KW-0472">Membrane</keyword>
<keyword evidence="8" id="KW-0645">Protease</keyword>
<dbReference type="InterPro" id="IPR014759">
    <property type="entry name" value="Helicase_SF3_ssRNA_vir"/>
</dbReference>
<evidence type="ECO:0000256" key="6">
    <source>
        <dbReference type="ARBA" id="ARBA00020936"/>
    </source>
</evidence>
<dbReference type="PRINTS" id="PR00918">
    <property type="entry name" value="CALICVIRUSNS"/>
</dbReference>
<name>A0A7L7QVJ1_9SECO</name>
<keyword evidence="15" id="KW-0067">ATP-binding</keyword>
<comment type="function">
    <text evidence="1">Plays a role in RNA replication. It is covalently linked to the 5'terminus of both viral single-stranded RNA1 and RNA2 molecules.</text>
</comment>
<evidence type="ECO:0000256" key="4">
    <source>
        <dbReference type="ARBA" id="ARBA00004354"/>
    </source>
</evidence>
<dbReference type="InterPro" id="IPR001205">
    <property type="entry name" value="RNA-dir_pol_C"/>
</dbReference>
<evidence type="ECO:0000256" key="13">
    <source>
        <dbReference type="ARBA" id="ARBA00022801"/>
    </source>
</evidence>
<accession>A0A7L7QVJ1</accession>
<dbReference type="GO" id="GO:0044165">
    <property type="term" value="C:host cell endoplasmic reticulum"/>
    <property type="evidence" value="ECO:0007669"/>
    <property type="project" value="UniProtKB-SubCell"/>
</dbReference>
<dbReference type="InterPro" id="IPR044067">
    <property type="entry name" value="PCV_3C_PRO"/>
</dbReference>
<evidence type="ECO:0000256" key="9">
    <source>
        <dbReference type="ARBA" id="ARBA00022679"/>
    </source>
</evidence>
<keyword evidence="9" id="KW-0808">Transferase</keyword>
<dbReference type="InterPro" id="IPR009003">
    <property type="entry name" value="Peptidase_S1_PA"/>
</dbReference>
<dbReference type="GO" id="GO:0039694">
    <property type="term" value="P:viral RNA genome replication"/>
    <property type="evidence" value="ECO:0007669"/>
    <property type="project" value="InterPro"/>
</dbReference>
<keyword evidence="11" id="KW-0548">Nucleotidyltransferase</keyword>
<evidence type="ECO:0000256" key="5">
    <source>
        <dbReference type="ARBA" id="ARBA00004379"/>
    </source>
</evidence>
<dbReference type="GO" id="GO:0003723">
    <property type="term" value="F:RNA binding"/>
    <property type="evidence" value="ECO:0007669"/>
    <property type="project" value="InterPro"/>
</dbReference>
<dbReference type="InterPro" id="IPR043128">
    <property type="entry name" value="Rev_trsase/Diguanyl_cyclase"/>
</dbReference>
<keyword evidence="12" id="KW-0547">Nucleotide-binding</keyword>
<evidence type="ECO:0000256" key="1">
    <source>
        <dbReference type="ARBA" id="ARBA00002583"/>
    </source>
</evidence>
<evidence type="ECO:0000256" key="7">
    <source>
        <dbReference type="ARBA" id="ARBA00022484"/>
    </source>
</evidence>
<dbReference type="SUPFAM" id="SSF50494">
    <property type="entry name" value="Trypsin-like serine proteases"/>
    <property type="match status" value="1"/>
</dbReference>
<evidence type="ECO:0000256" key="20">
    <source>
        <dbReference type="ARBA" id="ARBA00045667"/>
    </source>
</evidence>
<feature type="domain" description="Peptidase C3" evidence="23">
    <location>
        <begin position="885"/>
        <end position="1087"/>
    </location>
</feature>
<dbReference type="InterPro" id="IPR043502">
    <property type="entry name" value="DNA/RNA_pol_sf"/>
</dbReference>
<keyword evidence="17" id="KW-1133">Transmembrane helix</keyword>
<feature type="domain" description="SF3 helicase" evidence="22">
    <location>
        <begin position="407"/>
        <end position="575"/>
    </location>
</feature>
<dbReference type="PROSITE" id="PS50507">
    <property type="entry name" value="RDRP_SSRNA_POS"/>
    <property type="match status" value="1"/>
</dbReference>
<keyword evidence="18" id="KW-1038">Host endoplasmic reticulum</keyword>
<dbReference type="GO" id="GO:0003968">
    <property type="term" value="F:RNA-directed RNA polymerase activity"/>
    <property type="evidence" value="ECO:0007669"/>
    <property type="project" value="UniProtKB-KW"/>
</dbReference>
<dbReference type="SUPFAM" id="SSF56672">
    <property type="entry name" value="DNA/RNA polymerases"/>
    <property type="match status" value="1"/>
</dbReference>
<evidence type="ECO:0000256" key="8">
    <source>
        <dbReference type="ARBA" id="ARBA00022670"/>
    </source>
</evidence>